<proteinExistence type="predicted"/>
<organism evidence="1">
    <name type="scientific">Rattus norvegicus</name>
    <name type="common">Rat</name>
    <dbReference type="NCBI Taxonomy" id="10116"/>
    <lineage>
        <taxon>Eukaryota</taxon>
        <taxon>Metazoa</taxon>
        <taxon>Chordata</taxon>
        <taxon>Craniata</taxon>
        <taxon>Vertebrata</taxon>
        <taxon>Euteleostomi</taxon>
        <taxon>Mammalia</taxon>
        <taxon>Eutheria</taxon>
        <taxon>Euarchontoglires</taxon>
        <taxon>Glires</taxon>
        <taxon>Rodentia</taxon>
        <taxon>Myomorpha</taxon>
        <taxon>Muroidea</taxon>
        <taxon>Muridae</taxon>
        <taxon>Murinae</taxon>
        <taxon>Rattus</taxon>
    </lineage>
</organism>
<dbReference type="Proteomes" id="UP000234681">
    <property type="component" value="Chromosome 10"/>
</dbReference>
<accession>A6HH57</accession>
<dbReference type="AlphaFoldDB" id="A6HH57"/>
<sequence>MSLCKLPVGTCGAHFVLRDLMAPTLMFGSHPSPWKAIRTRRHHPQAFTGRPAEALVGPYEQQLSTRNCCRTLNLSLLWDSFFFFLERDGNFSWKTHIRLLQGWPLPRFCLHHVPAKLCVQFPHVSWSVRCGQ</sequence>
<gene>
    <name evidence="1" type="primary">Poldip2_predicted</name>
    <name evidence="1" type="ORF">rCG_34420</name>
</gene>
<evidence type="ECO:0000313" key="1">
    <source>
        <dbReference type="EMBL" id="EDM05362.1"/>
    </source>
</evidence>
<dbReference type="EMBL" id="CH473948">
    <property type="protein sequence ID" value="EDM05362.1"/>
    <property type="molecule type" value="Genomic_DNA"/>
</dbReference>
<reference evidence="1" key="2">
    <citation type="submission" date="2005-07" db="EMBL/GenBank/DDBJ databases">
        <authorList>
            <person name="Mural R.J."/>
            <person name="Li P.W."/>
            <person name="Adams M.D."/>
            <person name="Amanatides P.G."/>
            <person name="Baden-Tillson H."/>
            <person name="Barnstead M."/>
            <person name="Chin S.H."/>
            <person name="Dew I."/>
            <person name="Evans C.A."/>
            <person name="Ferriera S."/>
            <person name="Flanigan M."/>
            <person name="Fosler C."/>
            <person name="Glodek A."/>
            <person name="Gu Z."/>
            <person name="Holt R.A."/>
            <person name="Jennings D."/>
            <person name="Kraft C.L."/>
            <person name="Lu F."/>
            <person name="Nguyen T."/>
            <person name="Nusskern D.R."/>
            <person name="Pfannkoch C.M."/>
            <person name="Sitter C."/>
            <person name="Sutton G.G."/>
            <person name="Venter J.C."/>
            <person name="Wang Z."/>
            <person name="Woodage T."/>
            <person name="Zheng X.H."/>
            <person name="Zhong F."/>
        </authorList>
    </citation>
    <scope>NUCLEOTIDE SEQUENCE</scope>
    <source>
        <strain evidence="1">BN</strain>
    </source>
</reference>
<name>A6HH57_RAT</name>
<reference evidence="1" key="1">
    <citation type="journal article" date="2005" name="Genome Res.">
        <title>Gene and alternative splicing annotation with AIR.</title>
        <authorList>
            <person name="Florea L."/>
            <person name="Di Francesco V."/>
            <person name="Miller J."/>
            <person name="Turner R."/>
            <person name="Yao A."/>
            <person name="Harris M."/>
            <person name="Walenz B."/>
            <person name="Mobarry C."/>
            <person name="Merkulov G.V."/>
            <person name="Charlab R."/>
            <person name="Dew I."/>
            <person name="Deng Z."/>
            <person name="Istrail S."/>
            <person name="Li P."/>
            <person name="Sutton G."/>
        </authorList>
    </citation>
    <scope>NUCLEOTIDE SEQUENCE</scope>
    <source>
        <strain evidence="1">BN</strain>
    </source>
</reference>
<protein>
    <submittedName>
        <fullName evidence="1">Polymerase (DNA-directed), delta interacting protein 2 (Predicted)</fullName>
    </submittedName>
</protein>